<dbReference type="Pfam" id="PF22933">
    <property type="entry name" value="ComC_SSD"/>
    <property type="match status" value="1"/>
</dbReference>
<feature type="domain" description="DUF7034" evidence="5">
    <location>
        <begin position="756"/>
        <end position="875"/>
    </location>
</feature>
<dbReference type="PANTHER" id="PTHR31378:SF46">
    <property type="entry name" value="EGF-LIKE DOMAIN-CONTAINING PROTEIN"/>
    <property type="match status" value="1"/>
</dbReference>
<dbReference type="RefSeq" id="XP_645487.1">
    <property type="nucleotide sequence ID" value="XM_640395.1"/>
</dbReference>
<dbReference type="GlyGen" id="Q55AN5">
    <property type="glycosylation" value="3 sites"/>
</dbReference>
<dbReference type="FunCoup" id="Q55AN5">
    <property type="interactions" value="877"/>
</dbReference>
<dbReference type="eggNOG" id="ENOG502REP3">
    <property type="taxonomic scope" value="Eukaryota"/>
</dbReference>
<keyword evidence="2" id="KW-1133">Transmembrane helix</keyword>
<dbReference type="InterPro" id="IPR054484">
    <property type="entry name" value="ComC_SSD"/>
</dbReference>
<feature type="domain" description="ComC supersandwich" evidence="4">
    <location>
        <begin position="1046"/>
        <end position="1265"/>
    </location>
</feature>
<keyword evidence="10" id="KW-1185">Reference proteome</keyword>
<dbReference type="InterPro" id="IPR056645">
    <property type="entry name" value="DUF7743"/>
</dbReference>
<sequence length="1329" mass="148544">MKIKLLFIFILFQFFCNSIKATEHFVHGDLIKYPSASYATSCSFYFSVVLTNLEQEVSRISIEDPFYSEGFYPSKDKKTVILKTSKGDLQLGNTTLNFSVFNSSNSKFYSFNVTCSCNKFNLTNYKVIPLSSGFVYSYLCIVFKIIDFPEDIILGGNSNVGDIIGSGYLGNNNYYMQFNSIKSIAPSVNTSIMFLNNEWLSFMFDLPLQINTYTEIESLEYYPNNNYTFKNNILGFGDLKLKTNSSNLLITSSFISPFKVGGNNIDEVLYLIPFFNIIPTTFSIKIQNGASFIEKYINFDLRSNLEGVQIKNISILDSIYLVVPPKMIEKQFSFPFGFIGGNSNQSFLSLSFLSYQSYGIDSISIGIGNTNLGSFKTTGSTDVAPPLLLAYEISISNYNTVLFKLKVSDNQSGIKLIRSTSALVMLGESLVSGDSLNATLELRFPFDQYLTLIMLCDNALNCNTYSFDSYYFIQSPNIISYLKPPNQLFSIPKEFDISNCILDISFKYNDLAVTDKSIANVMYLDIVNFPTDRDFIINLFPNPSISFLIPPTYIATYNNVTKKFECEFIVPANINIGPLQYYLTFNSFIVFSFSLPNHFQLNIKESLYADFIGPIATKVLKYQNGGSGGSNVFGWEFSFENDINGYNEGYILVRGSIDMAIRNITGVLSSGTIFSGTYSFSVNISITCISQTYSIVYAKFIDTQGQQTVFKVANELKFEMLMNPFYQLIKNDESFIDIDLVCDPTFLSSAGTTINPSLIEFTISKTVLEVFSIDRNVTFSYNAYHPDGLLDSIHPIIYLSSYDQEFITGIQSTTMTPKNSTVMKYITTIEVPIGFGYPGGIIVSCYGFISNAGTHSGFTSNLLKKSGFQYKINSAKNSMNVILTGNSELSSNGGKLIIYGRFLSSIATVTVKYKNIESTYTPIQLSDTQFLLDSISASDYYITITAKTTSGASSSSLIVYPKLFKNTTLLRPSPTPTPTLPTTPTPTIKCKTTCGESNKQGYCSVTQAVCICYSPWIGVDCQSQIVTVPPPKINETNPSTEITTPSTSEIKYSSIVSIVSLRELDYNDNVVNNYTFDKWVFKSISDTQNKKIYSYFSNITMNNQVVSNITSTLEWNSQASIVQFAGQDISLNPSSIKYTISISKYNFLNQLNTLQLVMSASIQAQNNPQSENDECSSNSFGNSSSSPNQDKIDSNYMQLQVNDHSFYGRFIKRCLLDSRIVPISNSKLDENQIEQKSNNKISSFIGINIPWFSSEAIIDPDFSVLLSHSDNPCNGVNGDSGLTKSQLIGIIVGSVCLFIVLFIIVFYFLLKSCLTFKIFIYKLFKKRKH</sequence>
<dbReference type="PANTHER" id="PTHR31378">
    <property type="entry name" value="EGF-LIKE DOMAIN-CONTAINING PROTEIN-RELATED-RELATED"/>
    <property type="match status" value="1"/>
</dbReference>
<keyword evidence="3" id="KW-0732">Signal</keyword>
<dbReference type="GeneID" id="8618115"/>
<dbReference type="VEuPathDB" id="AmoebaDB:DDB_G0271808"/>
<dbReference type="InParanoid" id="Q55AN5"/>
<proteinExistence type="predicted"/>
<evidence type="ECO:0000259" key="6">
    <source>
        <dbReference type="Pfam" id="PF23034"/>
    </source>
</evidence>
<dbReference type="InterPro" id="IPR055463">
    <property type="entry name" value="DUF7035"/>
</dbReference>
<evidence type="ECO:0000259" key="5">
    <source>
        <dbReference type="Pfam" id="PF23033"/>
    </source>
</evidence>
<dbReference type="KEGG" id="ddi:DDB_G0271808"/>
<feature type="region of interest" description="Disordered" evidence="1">
    <location>
        <begin position="1167"/>
        <end position="1192"/>
    </location>
</feature>
<evidence type="ECO:0000259" key="4">
    <source>
        <dbReference type="Pfam" id="PF22933"/>
    </source>
</evidence>
<gene>
    <name evidence="9" type="ORF">DDB_G0271808</name>
</gene>
<feature type="signal peptide" evidence="3">
    <location>
        <begin position="1"/>
        <end position="21"/>
    </location>
</feature>
<dbReference type="HOGENOM" id="CLU_004923_0_0_1"/>
<name>Q55AN5_DICDI</name>
<evidence type="ECO:0000259" key="8">
    <source>
        <dbReference type="Pfam" id="PF25820"/>
    </source>
</evidence>
<dbReference type="EMBL" id="AAFI02000006">
    <property type="protein sequence ID" value="EAL71594.1"/>
    <property type="molecule type" value="Genomic_DNA"/>
</dbReference>
<feature type="domain" description="DUF7743" evidence="7">
    <location>
        <begin position="381"/>
        <end position="478"/>
    </location>
</feature>
<dbReference type="PhylomeDB" id="Q55AN5"/>
<evidence type="ECO:0000256" key="3">
    <source>
        <dbReference type="SAM" id="SignalP"/>
    </source>
</evidence>
<dbReference type="Proteomes" id="UP000002195">
    <property type="component" value="Unassembled WGS sequence"/>
</dbReference>
<comment type="caution">
    <text evidence="9">The sequence shown here is derived from an EMBL/GenBank/DDBJ whole genome shotgun (WGS) entry which is preliminary data.</text>
</comment>
<dbReference type="PaxDb" id="44689-DDB0216911"/>
<feature type="domain" description="DUF7949" evidence="8">
    <location>
        <begin position="990"/>
        <end position="1025"/>
    </location>
</feature>
<dbReference type="dictyBase" id="DDB_G0271808"/>
<feature type="transmembrane region" description="Helical" evidence="2">
    <location>
        <begin position="1287"/>
        <end position="1310"/>
    </location>
</feature>
<evidence type="ECO:0000313" key="10">
    <source>
        <dbReference type="Proteomes" id="UP000002195"/>
    </source>
</evidence>
<dbReference type="Pfam" id="PF23033">
    <property type="entry name" value="DUF7034"/>
    <property type="match status" value="1"/>
</dbReference>
<accession>Q55AN5</accession>
<keyword evidence="2" id="KW-0812">Transmembrane</keyword>
<dbReference type="Pfam" id="PF25820">
    <property type="entry name" value="DUF7949"/>
    <property type="match status" value="1"/>
</dbReference>
<feature type="compositionally biased region" description="Low complexity" evidence="1">
    <location>
        <begin position="1176"/>
        <end position="1188"/>
    </location>
</feature>
<reference evidence="9 10" key="1">
    <citation type="journal article" date="2005" name="Nature">
        <title>The genome of the social amoeba Dictyostelium discoideum.</title>
        <authorList>
            <consortium name="The Dictyostelium discoideum Sequencing Consortium"/>
            <person name="Eichinger L."/>
            <person name="Pachebat J.A."/>
            <person name="Glockner G."/>
            <person name="Rajandream M.A."/>
            <person name="Sucgang R."/>
            <person name="Berriman M."/>
            <person name="Song J."/>
            <person name="Olsen R."/>
            <person name="Szafranski K."/>
            <person name="Xu Q."/>
            <person name="Tunggal B."/>
            <person name="Kummerfeld S."/>
            <person name="Madera M."/>
            <person name="Konfortov B.A."/>
            <person name="Rivero F."/>
            <person name="Bankier A.T."/>
            <person name="Lehmann R."/>
            <person name="Hamlin N."/>
            <person name="Davies R."/>
            <person name="Gaudet P."/>
            <person name="Fey P."/>
            <person name="Pilcher K."/>
            <person name="Chen G."/>
            <person name="Saunders D."/>
            <person name="Sodergren E."/>
            <person name="Davis P."/>
            <person name="Kerhornou A."/>
            <person name="Nie X."/>
            <person name="Hall N."/>
            <person name="Anjard C."/>
            <person name="Hemphill L."/>
            <person name="Bason N."/>
            <person name="Farbrother P."/>
            <person name="Desany B."/>
            <person name="Just E."/>
            <person name="Morio T."/>
            <person name="Rost R."/>
            <person name="Churcher C."/>
            <person name="Cooper J."/>
            <person name="Haydock S."/>
            <person name="van Driessche N."/>
            <person name="Cronin A."/>
            <person name="Goodhead I."/>
            <person name="Muzny D."/>
            <person name="Mourier T."/>
            <person name="Pain A."/>
            <person name="Lu M."/>
            <person name="Harper D."/>
            <person name="Lindsay R."/>
            <person name="Hauser H."/>
            <person name="James K."/>
            <person name="Quiles M."/>
            <person name="Madan Babu M."/>
            <person name="Saito T."/>
            <person name="Buchrieser C."/>
            <person name="Wardroper A."/>
            <person name="Felder M."/>
            <person name="Thangavelu M."/>
            <person name="Johnson D."/>
            <person name="Knights A."/>
            <person name="Loulseged H."/>
            <person name="Mungall K."/>
            <person name="Oliver K."/>
            <person name="Price C."/>
            <person name="Quail M.A."/>
            <person name="Urushihara H."/>
            <person name="Hernandez J."/>
            <person name="Rabbinowitsch E."/>
            <person name="Steffen D."/>
            <person name="Sanders M."/>
            <person name="Ma J."/>
            <person name="Kohara Y."/>
            <person name="Sharp S."/>
            <person name="Simmonds M."/>
            <person name="Spiegler S."/>
            <person name="Tivey A."/>
            <person name="Sugano S."/>
            <person name="White B."/>
            <person name="Walker D."/>
            <person name="Woodward J."/>
            <person name="Winckler T."/>
            <person name="Tanaka Y."/>
            <person name="Shaulsky G."/>
            <person name="Schleicher M."/>
            <person name="Weinstock G."/>
            <person name="Rosenthal A."/>
            <person name="Cox E.C."/>
            <person name="Chisholm R.L."/>
            <person name="Gibbs R."/>
            <person name="Loomis W.F."/>
            <person name="Platzer M."/>
            <person name="Kay R.R."/>
            <person name="Williams J."/>
            <person name="Dear P.H."/>
            <person name="Noegel A.A."/>
            <person name="Barrell B."/>
            <person name="Kuspa A."/>
        </authorList>
    </citation>
    <scope>NUCLEOTIDE SEQUENCE [LARGE SCALE GENOMIC DNA]</scope>
    <source>
        <strain evidence="9 10">AX4</strain>
    </source>
</reference>
<keyword evidence="2" id="KW-0472">Membrane</keyword>
<protein>
    <recommendedName>
        <fullName evidence="11">EGF-like domain-containing protein</fullName>
    </recommendedName>
</protein>
<dbReference type="InterPro" id="IPR057709">
    <property type="entry name" value="DUF7949"/>
</dbReference>
<dbReference type="Pfam" id="PF23034">
    <property type="entry name" value="DUF7035"/>
    <property type="match status" value="1"/>
</dbReference>
<dbReference type="Pfam" id="PF24893">
    <property type="entry name" value="DUF7743"/>
    <property type="match status" value="1"/>
</dbReference>
<dbReference type="InterPro" id="IPR055462">
    <property type="entry name" value="DUF7034"/>
</dbReference>
<dbReference type="AlphaFoldDB" id="Q55AN5"/>
<feature type="chain" id="PRO_5004250163" description="EGF-like domain-containing protein" evidence="3">
    <location>
        <begin position="22"/>
        <end position="1329"/>
    </location>
</feature>
<evidence type="ECO:0000313" key="9">
    <source>
        <dbReference type="EMBL" id="EAL71594.1"/>
    </source>
</evidence>
<evidence type="ECO:0000256" key="1">
    <source>
        <dbReference type="SAM" id="MobiDB-lite"/>
    </source>
</evidence>
<evidence type="ECO:0000259" key="7">
    <source>
        <dbReference type="Pfam" id="PF24893"/>
    </source>
</evidence>
<organism evidence="9 10">
    <name type="scientific">Dictyostelium discoideum</name>
    <name type="common">Social amoeba</name>
    <dbReference type="NCBI Taxonomy" id="44689"/>
    <lineage>
        <taxon>Eukaryota</taxon>
        <taxon>Amoebozoa</taxon>
        <taxon>Evosea</taxon>
        <taxon>Eumycetozoa</taxon>
        <taxon>Dictyostelia</taxon>
        <taxon>Dictyosteliales</taxon>
        <taxon>Dictyosteliaceae</taxon>
        <taxon>Dictyostelium</taxon>
    </lineage>
</organism>
<dbReference type="OMA" id="TAYHING"/>
<feature type="domain" description="DUF7035" evidence="6">
    <location>
        <begin position="609"/>
        <end position="742"/>
    </location>
</feature>
<evidence type="ECO:0000256" key="2">
    <source>
        <dbReference type="SAM" id="Phobius"/>
    </source>
</evidence>
<evidence type="ECO:0008006" key="11">
    <source>
        <dbReference type="Google" id="ProtNLM"/>
    </source>
</evidence>